<dbReference type="AlphaFoldDB" id="A0A4Z2G4M4"/>
<sequence length="178" mass="19532">MRTESLRCSRDPNRLSDVFDSLPLCVSLGSVLAASWASASLRGKLSGRDPEPRPPEVKLFWKLSEGLRPHQGVQEEDGVVGHEADDEDGQVDQNHPEDALLAVAAVTGGHRTPQRSQDERGAYQVLLEKPSKHVVALCLLFVVEKKVTEIPPPTMVSHTAAHTSAAFLRVRTERERNG</sequence>
<organism evidence="1 2">
    <name type="scientific">Liparis tanakae</name>
    <name type="common">Tanaka's snailfish</name>
    <dbReference type="NCBI Taxonomy" id="230148"/>
    <lineage>
        <taxon>Eukaryota</taxon>
        <taxon>Metazoa</taxon>
        <taxon>Chordata</taxon>
        <taxon>Craniata</taxon>
        <taxon>Vertebrata</taxon>
        <taxon>Euteleostomi</taxon>
        <taxon>Actinopterygii</taxon>
        <taxon>Neopterygii</taxon>
        <taxon>Teleostei</taxon>
        <taxon>Neoteleostei</taxon>
        <taxon>Acanthomorphata</taxon>
        <taxon>Eupercaria</taxon>
        <taxon>Perciformes</taxon>
        <taxon>Cottioidei</taxon>
        <taxon>Cottales</taxon>
        <taxon>Liparidae</taxon>
        <taxon>Liparis</taxon>
    </lineage>
</organism>
<name>A0A4Z2G4M4_9TELE</name>
<keyword evidence="2" id="KW-1185">Reference proteome</keyword>
<dbReference type="EMBL" id="SRLO01000726">
    <property type="protein sequence ID" value="TNN47734.1"/>
    <property type="molecule type" value="Genomic_DNA"/>
</dbReference>
<accession>A0A4Z2G4M4</accession>
<dbReference type="Proteomes" id="UP000314294">
    <property type="component" value="Unassembled WGS sequence"/>
</dbReference>
<gene>
    <name evidence="1" type="ORF">EYF80_042053</name>
</gene>
<protein>
    <submittedName>
        <fullName evidence="1">Uncharacterized protein</fullName>
    </submittedName>
</protein>
<evidence type="ECO:0000313" key="2">
    <source>
        <dbReference type="Proteomes" id="UP000314294"/>
    </source>
</evidence>
<comment type="caution">
    <text evidence="1">The sequence shown here is derived from an EMBL/GenBank/DDBJ whole genome shotgun (WGS) entry which is preliminary data.</text>
</comment>
<reference evidence="1 2" key="1">
    <citation type="submission" date="2019-03" db="EMBL/GenBank/DDBJ databases">
        <title>First draft genome of Liparis tanakae, snailfish: a comprehensive survey of snailfish specific genes.</title>
        <authorList>
            <person name="Kim W."/>
            <person name="Song I."/>
            <person name="Jeong J.-H."/>
            <person name="Kim D."/>
            <person name="Kim S."/>
            <person name="Ryu S."/>
            <person name="Song J.Y."/>
            <person name="Lee S.K."/>
        </authorList>
    </citation>
    <scope>NUCLEOTIDE SEQUENCE [LARGE SCALE GENOMIC DNA]</scope>
    <source>
        <tissue evidence="1">Muscle</tissue>
    </source>
</reference>
<proteinExistence type="predicted"/>
<evidence type="ECO:0000313" key="1">
    <source>
        <dbReference type="EMBL" id="TNN47734.1"/>
    </source>
</evidence>